<organism evidence="2">
    <name type="scientific">Caenorhabditis brenneri</name>
    <name type="common">Nematode worm</name>
    <dbReference type="NCBI Taxonomy" id="135651"/>
    <lineage>
        <taxon>Eukaryota</taxon>
        <taxon>Metazoa</taxon>
        <taxon>Ecdysozoa</taxon>
        <taxon>Nematoda</taxon>
        <taxon>Chromadorea</taxon>
        <taxon>Rhabditida</taxon>
        <taxon>Rhabditina</taxon>
        <taxon>Rhabditomorpha</taxon>
        <taxon>Rhabditoidea</taxon>
        <taxon>Rhabditidae</taxon>
        <taxon>Peloderinae</taxon>
        <taxon>Caenorhabditis</taxon>
    </lineage>
</organism>
<name>G0N7G1_CAEBE</name>
<sequence length="68" mass="7583">MFTGLSQKSLICLGPLKKNNEKMKGGDFNAGEFDENDEPVKMGFDEVLLIPSLILCYKLDLTIVSLIF</sequence>
<accession>G0N7G1</accession>
<evidence type="ECO:0000313" key="2">
    <source>
        <dbReference type="Proteomes" id="UP000008068"/>
    </source>
</evidence>
<protein>
    <submittedName>
        <fullName evidence="1">Uncharacterized protein</fullName>
    </submittedName>
</protein>
<dbReference type="AlphaFoldDB" id="G0N7G1"/>
<keyword evidence="2" id="KW-1185">Reference proteome</keyword>
<evidence type="ECO:0000313" key="1">
    <source>
        <dbReference type="EMBL" id="EGT54753.1"/>
    </source>
</evidence>
<reference evidence="2" key="1">
    <citation type="submission" date="2011-07" db="EMBL/GenBank/DDBJ databases">
        <authorList>
            <consortium name="Caenorhabditis brenneri Sequencing and Analysis Consortium"/>
            <person name="Wilson R.K."/>
        </authorList>
    </citation>
    <scope>NUCLEOTIDE SEQUENCE [LARGE SCALE GENOMIC DNA]</scope>
    <source>
        <strain evidence="2">PB2801</strain>
    </source>
</reference>
<dbReference type="HOGENOM" id="CLU_2796231_0_0_1"/>
<proteinExistence type="predicted"/>
<gene>
    <name evidence="1" type="ORF">CAEBREN_10002</name>
</gene>
<dbReference type="EMBL" id="GL379847">
    <property type="protein sequence ID" value="EGT54753.1"/>
    <property type="molecule type" value="Genomic_DNA"/>
</dbReference>
<dbReference type="InParanoid" id="G0N7G1"/>
<dbReference type="Proteomes" id="UP000008068">
    <property type="component" value="Unassembled WGS sequence"/>
</dbReference>